<proteinExistence type="inferred from homology"/>
<dbReference type="Proteomes" id="UP000019450">
    <property type="component" value="Chromosome"/>
</dbReference>
<gene>
    <name evidence="4" type="primary">hup</name>
    <name evidence="4" type="ORF">X271_00095</name>
</gene>
<sequence>MNNKKNLFEEISKNTGLAKKDVEEIFNLIFINVEKKLKSSEEFSIPQFGKFKIIQRKARQGRNPRTGEMIKIASQKVIVFRPSKTLKDKFNN</sequence>
<organism evidence="4 5">
    <name type="scientific">Candidatus Hepatoplasma crinochetorum Av</name>
    <dbReference type="NCBI Taxonomy" id="1427984"/>
    <lineage>
        <taxon>Bacteria</taxon>
        <taxon>Bacillati</taxon>
        <taxon>Mycoplasmatota</taxon>
        <taxon>Mollicutes</taxon>
        <taxon>Candidatus Hepatoplasmataceae</taxon>
        <taxon>Candidatus Hepatoplasma</taxon>
    </lineage>
</organism>
<dbReference type="AlphaFoldDB" id="W8GF26"/>
<evidence type="ECO:0000256" key="2">
    <source>
        <dbReference type="ARBA" id="ARBA00023125"/>
    </source>
</evidence>
<dbReference type="InterPro" id="IPR010992">
    <property type="entry name" value="IHF-like_DNA-bd_dom_sf"/>
</dbReference>
<dbReference type="GO" id="GO:0030261">
    <property type="term" value="P:chromosome condensation"/>
    <property type="evidence" value="ECO:0007669"/>
    <property type="project" value="UniProtKB-KW"/>
</dbReference>
<dbReference type="Gene3D" id="4.10.520.10">
    <property type="entry name" value="IHF-like DNA-binding proteins"/>
    <property type="match status" value="1"/>
</dbReference>
<dbReference type="Pfam" id="PF00216">
    <property type="entry name" value="Bac_DNA_binding"/>
    <property type="match status" value="1"/>
</dbReference>
<evidence type="ECO:0000256" key="3">
    <source>
        <dbReference type="RuleBase" id="RU003939"/>
    </source>
</evidence>
<evidence type="ECO:0000313" key="4">
    <source>
        <dbReference type="EMBL" id="AHK22208.1"/>
    </source>
</evidence>
<dbReference type="SUPFAM" id="SSF47729">
    <property type="entry name" value="IHF-like DNA-binding proteins"/>
    <property type="match status" value="1"/>
</dbReference>
<dbReference type="eggNOG" id="COG0776">
    <property type="taxonomic scope" value="Bacteria"/>
</dbReference>
<dbReference type="KEGG" id="hcr:X271_00095"/>
<dbReference type="InterPro" id="IPR000119">
    <property type="entry name" value="Hist_DNA-bd"/>
</dbReference>
<name>W8GF26_9MOLU</name>
<keyword evidence="1" id="KW-0226">DNA condensation</keyword>
<comment type="similarity">
    <text evidence="3">Belongs to the bacterial histone-like protein family.</text>
</comment>
<dbReference type="PRINTS" id="PR01727">
    <property type="entry name" value="DNABINDINGHU"/>
</dbReference>
<dbReference type="CDD" id="cd13831">
    <property type="entry name" value="HU"/>
    <property type="match status" value="1"/>
</dbReference>
<dbReference type="HOGENOM" id="CLU_105066_3_1_14"/>
<dbReference type="STRING" id="1427984.X271_00095"/>
<dbReference type="EMBL" id="CP006932">
    <property type="protein sequence ID" value="AHK22208.1"/>
    <property type="molecule type" value="Genomic_DNA"/>
</dbReference>
<evidence type="ECO:0000313" key="5">
    <source>
        <dbReference type="Proteomes" id="UP000019450"/>
    </source>
</evidence>
<protein>
    <submittedName>
        <fullName evidence="4">DNA-binding protein</fullName>
    </submittedName>
</protein>
<accession>W8GF26</accession>
<dbReference type="PANTHER" id="PTHR33175:SF3">
    <property type="entry name" value="DNA-BINDING PROTEIN HU-BETA"/>
    <property type="match status" value="1"/>
</dbReference>
<keyword evidence="2 4" id="KW-0238">DNA-binding</keyword>
<dbReference type="RefSeq" id="WP_025208509.1">
    <property type="nucleotide sequence ID" value="NZ_CP006932.1"/>
</dbReference>
<reference evidence="4 5" key="1">
    <citation type="journal article" date="2014" name="Genome Biol. Evol.">
        <title>Phylogenomics of "Candidatus Hepatoplasma crinochetorum," a Lineage of Mollicutes Associated with Noninsect Arthropods.</title>
        <authorList>
            <person name="Leclercq S."/>
            <person name="Dittmer J."/>
            <person name="Bouchon D."/>
            <person name="Cordaux R."/>
        </authorList>
    </citation>
    <scope>NUCLEOTIDE SEQUENCE [LARGE SCALE GENOMIC DNA]</scope>
    <source>
        <strain evidence="4 5">Av</strain>
    </source>
</reference>
<dbReference type="SMART" id="SM00411">
    <property type="entry name" value="BHL"/>
    <property type="match status" value="1"/>
</dbReference>
<dbReference type="OrthoDB" id="9799835at2"/>
<dbReference type="GO" id="GO:0030527">
    <property type="term" value="F:structural constituent of chromatin"/>
    <property type="evidence" value="ECO:0007669"/>
    <property type="project" value="InterPro"/>
</dbReference>
<keyword evidence="5" id="KW-1185">Reference proteome</keyword>
<evidence type="ECO:0000256" key="1">
    <source>
        <dbReference type="ARBA" id="ARBA00023067"/>
    </source>
</evidence>
<dbReference type="PANTHER" id="PTHR33175">
    <property type="entry name" value="DNA-BINDING PROTEIN HU"/>
    <property type="match status" value="1"/>
</dbReference>
<dbReference type="GO" id="GO:0003677">
    <property type="term" value="F:DNA binding"/>
    <property type="evidence" value="ECO:0007669"/>
    <property type="project" value="UniProtKB-KW"/>
</dbReference>